<dbReference type="GeneID" id="78510065"/>
<sequence>MVLQKVRRAGVAKVDDEFSLGVYLMYTEGDEQMTVKIRKVGNSNTLTVPNTIQPQATEYDVYQGRDGVIVFVPKHQNPFRDEEYINTHDLTQTEEIGGTLIGREIPED</sequence>
<protein>
    <submittedName>
        <fullName evidence="1">Antitoxin of toxin-antitoxin stability system</fullName>
    </submittedName>
</protein>
<comment type="caution">
    <text evidence="1">The sequence shown here is derived from an EMBL/GenBank/DDBJ whole genome shotgun (WGS) entry which is preliminary data.</text>
</comment>
<dbReference type="Proteomes" id="UP001330016">
    <property type="component" value="Unassembled WGS sequence"/>
</dbReference>
<organism evidence="1 2">
    <name type="scientific">Schleiferilactobacillus harbinensis</name>
    <dbReference type="NCBI Taxonomy" id="304207"/>
    <lineage>
        <taxon>Bacteria</taxon>
        <taxon>Bacillati</taxon>
        <taxon>Bacillota</taxon>
        <taxon>Bacilli</taxon>
        <taxon>Lactobacillales</taxon>
        <taxon>Lactobacillaceae</taxon>
        <taxon>Schleiferilactobacillus</taxon>
    </lineage>
</organism>
<evidence type="ECO:0000313" key="1">
    <source>
        <dbReference type="EMBL" id="MEE6715535.1"/>
    </source>
</evidence>
<proteinExistence type="predicted"/>
<gene>
    <name evidence="1" type="ORF">PS435_06650</name>
</gene>
<name>A0ABU7SYV8_9LACO</name>
<reference evidence="1 2" key="1">
    <citation type="submission" date="2023-02" db="EMBL/GenBank/DDBJ databases">
        <title>The predominant lactic acid bacteria and yeasts involved in the spontaneous fermentation of millet during the production of the traditional porridge Hausa koko in Ghana.</title>
        <authorList>
            <person name="Atter A."/>
            <person name="Diaz M."/>
        </authorList>
    </citation>
    <scope>NUCLEOTIDE SEQUENCE [LARGE SCALE GENOMIC DNA]</scope>
    <source>
        <strain evidence="1 2">FI11640</strain>
    </source>
</reference>
<accession>A0ABU7SYV8</accession>
<dbReference type="RefSeq" id="WP_223849916.1">
    <property type="nucleotide sequence ID" value="NZ_CP041364.1"/>
</dbReference>
<keyword evidence="2" id="KW-1185">Reference proteome</keyword>
<dbReference type="EMBL" id="JAQSGK010000015">
    <property type="protein sequence ID" value="MEE6715535.1"/>
    <property type="molecule type" value="Genomic_DNA"/>
</dbReference>
<evidence type="ECO:0000313" key="2">
    <source>
        <dbReference type="Proteomes" id="UP001330016"/>
    </source>
</evidence>